<sequence length="479" mass="53655">MRELWSAYEAATYQRITFQVISEGQATALYVCEPFSDPSSTFDRPQLWANFLDLEQQSGLNIVVADHGSSTLVQSLYYDGDGRLTNSQSNCGPDWQPGAIGGSHSCNDAIRHLIRTQLAPHLPLTQVALLMRRFEEEKGRLDPDNLPVGLNGNPQPLRLIGTDPRFNVILSPYDIQSAYHTAFNKSLRVFRREIGRLLALGKDFAVVFCGGSYHSPWLHRVVAQYMEKVKNDAAIGEKPFRVRYAFLTDQDSTWPSAVSAGAALSATRLPHPTRVINASAIALQLVRLSRGETDWVPSSKARFLLAKGCIEPQRVRHRLLDPGRVIFRLVCDPSNDKRPDALRYKTKGKTRCFRPIRIGSPHRVLNGPLSVYDLGFEVDGREVPPGRIMFVLFSRQANRLATSERTPVVKNELLPNQIDDQSNKLKNALDKRWELTLVTDPASKLLTVDCDGCYDNNPAEAPHYGHGNFLKTLVADGYY</sequence>
<evidence type="ECO:0000313" key="1">
    <source>
        <dbReference type="EMBL" id="KAJ8129064.1"/>
    </source>
</evidence>
<name>A0ACC2JNH7_9PEZI</name>
<organism evidence="1 2">
    <name type="scientific">Lasiodiplodia mahajangana</name>
    <dbReference type="NCBI Taxonomy" id="1108764"/>
    <lineage>
        <taxon>Eukaryota</taxon>
        <taxon>Fungi</taxon>
        <taxon>Dikarya</taxon>
        <taxon>Ascomycota</taxon>
        <taxon>Pezizomycotina</taxon>
        <taxon>Dothideomycetes</taxon>
        <taxon>Dothideomycetes incertae sedis</taxon>
        <taxon>Botryosphaeriales</taxon>
        <taxon>Botryosphaeriaceae</taxon>
        <taxon>Lasiodiplodia</taxon>
    </lineage>
</organism>
<evidence type="ECO:0000313" key="2">
    <source>
        <dbReference type="Proteomes" id="UP001153332"/>
    </source>
</evidence>
<proteinExistence type="predicted"/>
<reference evidence="1" key="1">
    <citation type="submission" date="2022-12" db="EMBL/GenBank/DDBJ databases">
        <title>Genome Sequence of Lasiodiplodia mahajangana.</title>
        <authorList>
            <person name="Buettner E."/>
        </authorList>
    </citation>
    <scope>NUCLEOTIDE SEQUENCE</scope>
    <source>
        <strain evidence="1">VT137</strain>
    </source>
</reference>
<dbReference type="EMBL" id="JAPUUL010000876">
    <property type="protein sequence ID" value="KAJ8129064.1"/>
    <property type="molecule type" value="Genomic_DNA"/>
</dbReference>
<keyword evidence="2" id="KW-1185">Reference proteome</keyword>
<protein>
    <submittedName>
        <fullName evidence="1">Uncharacterized protein</fullName>
    </submittedName>
</protein>
<dbReference type="Proteomes" id="UP001153332">
    <property type="component" value="Unassembled WGS sequence"/>
</dbReference>
<comment type="caution">
    <text evidence="1">The sequence shown here is derived from an EMBL/GenBank/DDBJ whole genome shotgun (WGS) entry which is preliminary data.</text>
</comment>
<accession>A0ACC2JNH7</accession>
<gene>
    <name evidence="1" type="ORF">O1611_g4570</name>
</gene>